<sequence length="477" mass="53608">MASGSRRRRRAESIPTEQCEYCDDWFDLVGLPRHKASCRRQHEDEERDRVALGQIAKKEAKRKTKRRKLGQNTNVVDEETADFPIPVSELGDPAPTPPPGTPMSPDPDEDLPLVQTLPAAWLAPQLPTPIDADQDDGSEAPPAPPPTRPATPPPANTVPAVPKPPKKDDIRVEYHPASGRGTKITPFKDYHREYPARPPSEGDDKPFAPFESLEDYQFAEIALDAGLKKPQVDTLLSFIQAGKNGTSKVTFNTSADVDAAWDKAALYHPPFVKHVFNVDFQGVPQEYEVYVRDMWSWIETVVQEPSLASKWQWDAQKMSKWDEDLNEWMPYWEDPSTAEKMWEVQVTADDGHMDGKPFGIILFADKSKISSFGTQQGYPVVARIANLSDDVRNGTGFGGGRIVGFLPVVKDHPKHHKKTSWVNHKNEVWHTAMSHILQSVERHSQTGVSILCGDKKIRKLFPFIHILSADYEEQCVI</sequence>
<proteinExistence type="predicted"/>
<dbReference type="OrthoDB" id="2753241at2759"/>
<accession>A0A9P3G4B9</accession>
<evidence type="ECO:0000256" key="1">
    <source>
        <dbReference type="SAM" id="MobiDB-lite"/>
    </source>
</evidence>
<evidence type="ECO:0000313" key="2">
    <source>
        <dbReference type="EMBL" id="GJE87349.1"/>
    </source>
</evidence>
<dbReference type="Proteomes" id="UP000703269">
    <property type="component" value="Unassembled WGS sequence"/>
</dbReference>
<feature type="compositionally biased region" description="Pro residues" evidence="1">
    <location>
        <begin position="141"/>
        <end position="156"/>
    </location>
</feature>
<name>A0A9P3G4B9_9APHY</name>
<feature type="compositionally biased region" description="Basic and acidic residues" evidence="1">
    <location>
        <begin position="165"/>
        <end position="174"/>
    </location>
</feature>
<reference evidence="2 3" key="1">
    <citation type="submission" date="2021-08" db="EMBL/GenBank/DDBJ databases">
        <title>Draft Genome Sequence of Phanerochaete sordida strain YK-624.</title>
        <authorList>
            <person name="Mori T."/>
            <person name="Dohra H."/>
            <person name="Suzuki T."/>
            <person name="Kawagishi H."/>
            <person name="Hirai H."/>
        </authorList>
    </citation>
    <scope>NUCLEOTIDE SEQUENCE [LARGE SCALE GENOMIC DNA]</scope>
    <source>
        <strain evidence="2 3">YK-624</strain>
    </source>
</reference>
<feature type="compositionally biased region" description="Pro residues" evidence="1">
    <location>
        <begin position="94"/>
        <end position="105"/>
    </location>
</feature>
<dbReference type="AlphaFoldDB" id="A0A9P3G4B9"/>
<keyword evidence="3" id="KW-1185">Reference proteome</keyword>
<comment type="caution">
    <text evidence="2">The sequence shown here is derived from an EMBL/GenBank/DDBJ whole genome shotgun (WGS) entry which is preliminary data.</text>
</comment>
<dbReference type="Pfam" id="PF18759">
    <property type="entry name" value="Plavaka"/>
    <property type="match status" value="1"/>
</dbReference>
<feature type="compositionally biased region" description="Basic residues" evidence="1">
    <location>
        <begin position="59"/>
        <end position="69"/>
    </location>
</feature>
<evidence type="ECO:0000313" key="3">
    <source>
        <dbReference type="Proteomes" id="UP000703269"/>
    </source>
</evidence>
<protein>
    <submittedName>
        <fullName evidence="2">Uncharacterized protein</fullName>
    </submittedName>
</protein>
<dbReference type="InterPro" id="IPR041078">
    <property type="entry name" value="Plavaka"/>
</dbReference>
<dbReference type="EMBL" id="BPQB01000006">
    <property type="protein sequence ID" value="GJE87349.1"/>
    <property type="molecule type" value="Genomic_DNA"/>
</dbReference>
<organism evidence="2 3">
    <name type="scientific">Phanerochaete sordida</name>
    <dbReference type="NCBI Taxonomy" id="48140"/>
    <lineage>
        <taxon>Eukaryota</taxon>
        <taxon>Fungi</taxon>
        <taxon>Dikarya</taxon>
        <taxon>Basidiomycota</taxon>
        <taxon>Agaricomycotina</taxon>
        <taxon>Agaricomycetes</taxon>
        <taxon>Polyporales</taxon>
        <taxon>Phanerochaetaceae</taxon>
        <taxon>Phanerochaete</taxon>
    </lineage>
</organism>
<feature type="region of interest" description="Disordered" evidence="1">
    <location>
        <begin position="55"/>
        <end position="185"/>
    </location>
</feature>
<gene>
    <name evidence="2" type="ORF">PsYK624_034320</name>
</gene>